<dbReference type="AlphaFoldDB" id="A0A9D0YYY9"/>
<evidence type="ECO:0000256" key="1">
    <source>
        <dbReference type="SAM" id="MobiDB-lite"/>
    </source>
</evidence>
<feature type="compositionally biased region" description="Acidic residues" evidence="1">
    <location>
        <begin position="105"/>
        <end position="126"/>
    </location>
</feature>
<evidence type="ECO:0000313" key="3">
    <source>
        <dbReference type="Proteomes" id="UP000886819"/>
    </source>
</evidence>
<dbReference type="Proteomes" id="UP000886819">
    <property type="component" value="Unassembled WGS sequence"/>
</dbReference>
<comment type="caution">
    <text evidence="2">The sequence shown here is derived from an EMBL/GenBank/DDBJ whole genome shotgun (WGS) entry which is preliminary data.</text>
</comment>
<feature type="region of interest" description="Disordered" evidence="1">
    <location>
        <begin position="94"/>
        <end position="126"/>
    </location>
</feature>
<reference evidence="2" key="1">
    <citation type="submission" date="2020-10" db="EMBL/GenBank/DDBJ databases">
        <authorList>
            <person name="Gilroy R."/>
        </authorList>
    </citation>
    <scope>NUCLEOTIDE SEQUENCE</scope>
    <source>
        <strain evidence="2">ChiHile30-977</strain>
    </source>
</reference>
<gene>
    <name evidence="2" type="ORF">IAA66_10505</name>
</gene>
<dbReference type="EMBL" id="DVFI01000145">
    <property type="protein sequence ID" value="HIQ63991.1"/>
    <property type="molecule type" value="Genomic_DNA"/>
</dbReference>
<sequence>MALKKCPRCELNYILDGGELCTVCREEVRGKHAQDETAALCSVCGEAPALPGEDMCRNCLSEIRSMEMFSTDEPDEAIRPDAELEPEPVSELVEIEGLEDQPLLDSEDEDGEVDETEEADEDRQTV</sequence>
<protein>
    <submittedName>
        <fullName evidence="2">Uncharacterized protein</fullName>
    </submittedName>
</protein>
<evidence type="ECO:0000313" key="2">
    <source>
        <dbReference type="EMBL" id="HIQ63991.1"/>
    </source>
</evidence>
<accession>A0A9D0YYY9</accession>
<organism evidence="2 3">
    <name type="scientific">Candidatus Avichristensenella intestinipullorum</name>
    <dbReference type="NCBI Taxonomy" id="2840693"/>
    <lineage>
        <taxon>Bacteria</taxon>
        <taxon>Bacillati</taxon>
        <taxon>Bacillota</taxon>
        <taxon>Clostridia</taxon>
        <taxon>Candidatus Avichristensenella</taxon>
    </lineage>
</organism>
<reference evidence="2" key="2">
    <citation type="journal article" date="2021" name="PeerJ">
        <title>Extensive microbial diversity within the chicken gut microbiome revealed by metagenomics and culture.</title>
        <authorList>
            <person name="Gilroy R."/>
            <person name="Ravi A."/>
            <person name="Getino M."/>
            <person name="Pursley I."/>
            <person name="Horton D.L."/>
            <person name="Alikhan N.F."/>
            <person name="Baker D."/>
            <person name="Gharbi K."/>
            <person name="Hall N."/>
            <person name="Watson M."/>
            <person name="Adriaenssens E.M."/>
            <person name="Foster-Nyarko E."/>
            <person name="Jarju S."/>
            <person name="Secka A."/>
            <person name="Antonio M."/>
            <person name="Oren A."/>
            <person name="Chaudhuri R.R."/>
            <person name="La Ragione R."/>
            <person name="Hildebrand F."/>
            <person name="Pallen M.J."/>
        </authorList>
    </citation>
    <scope>NUCLEOTIDE SEQUENCE</scope>
    <source>
        <strain evidence="2">ChiHile30-977</strain>
    </source>
</reference>
<name>A0A9D0YYY9_9FIRM</name>
<proteinExistence type="predicted"/>